<feature type="transmembrane region" description="Helical" evidence="2">
    <location>
        <begin position="49"/>
        <end position="76"/>
    </location>
</feature>
<feature type="compositionally biased region" description="Basic and acidic residues" evidence="1">
    <location>
        <begin position="83"/>
        <end position="93"/>
    </location>
</feature>
<evidence type="ECO:0000313" key="4">
    <source>
        <dbReference type="Proteomes" id="UP000271087"/>
    </source>
</evidence>
<reference evidence="5" key="1">
    <citation type="submission" date="2016-06" db="UniProtKB">
        <authorList>
            <consortium name="WormBaseParasite"/>
        </authorList>
    </citation>
    <scope>IDENTIFICATION</scope>
</reference>
<keyword evidence="2" id="KW-0472">Membrane</keyword>
<gene>
    <name evidence="3" type="ORF">NOO_LOCUS10432</name>
</gene>
<evidence type="ECO:0000313" key="3">
    <source>
        <dbReference type="EMBL" id="VDM94159.1"/>
    </source>
</evidence>
<dbReference type="Proteomes" id="UP000271087">
    <property type="component" value="Unassembled WGS sequence"/>
</dbReference>
<dbReference type="EMBL" id="UYRW01005980">
    <property type="protein sequence ID" value="VDM94159.1"/>
    <property type="molecule type" value="Genomic_DNA"/>
</dbReference>
<keyword evidence="2" id="KW-0812">Transmembrane</keyword>
<feature type="compositionally biased region" description="Polar residues" evidence="1">
    <location>
        <begin position="132"/>
        <end position="144"/>
    </location>
</feature>
<proteinExistence type="predicted"/>
<dbReference type="AlphaFoldDB" id="A0A182EQL7"/>
<evidence type="ECO:0000256" key="2">
    <source>
        <dbReference type="SAM" id="Phobius"/>
    </source>
</evidence>
<sequence>MHNAFNNSIETNFSYLDDDDDIVGGNMILRGLNMIPITSTVTPTAKPEVVLALTIVLVILIIFLIISIFLLLYCVLKRQEGRTKRRKREDYERRRRQKMQPKKILSESARKAKISQIAANIDAAVKSAESTLRSSQSKEPLSPTSIPPVAPLPTPKPTPKLSTLPSLSETAVETPSLFVNQIFVKRWHNPWQQVDHEPSDFSYELESNSVNDSIYLRPL</sequence>
<organism evidence="5">
    <name type="scientific">Onchocerca ochengi</name>
    <name type="common">Filarial nematode worm</name>
    <dbReference type="NCBI Taxonomy" id="42157"/>
    <lineage>
        <taxon>Eukaryota</taxon>
        <taxon>Metazoa</taxon>
        <taxon>Ecdysozoa</taxon>
        <taxon>Nematoda</taxon>
        <taxon>Chromadorea</taxon>
        <taxon>Rhabditida</taxon>
        <taxon>Spirurina</taxon>
        <taxon>Spiruromorpha</taxon>
        <taxon>Filarioidea</taxon>
        <taxon>Onchocercidae</taxon>
        <taxon>Onchocerca</taxon>
    </lineage>
</organism>
<evidence type="ECO:0000256" key="1">
    <source>
        <dbReference type="SAM" id="MobiDB-lite"/>
    </source>
</evidence>
<feature type="region of interest" description="Disordered" evidence="1">
    <location>
        <begin position="132"/>
        <end position="167"/>
    </location>
</feature>
<dbReference type="WBParaSite" id="nOo.2.0.1.t10432-RA">
    <property type="protein sequence ID" value="nOo.2.0.1.t10432-RA"/>
    <property type="gene ID" value="nOo.2.0.1.g10432"/>
</dbReference>
<evidence type="ECO:0000313" key="5">
    <source>
        <dbReference type="WBParaSite" id="nOo.2.0.1.t10432-RA"/>
    </source>
</evidence>
<accession>A0A182EQL7</accession>
<feature type="compositionally biased region" description="Pro residues" evidence="1">
    <location>
        <begin position="145"/>
        <end position="158"/>
    </location>
</feature>
<keyword evidence="2" id="KW-1133">Transmembrane helix</keyword>
<protein>
    <submittedName>
        <fullName evidence="3 5">Uncharacterized protein</fullName>
    </submittedName>
</protein>
<keyword evidence="4" id="KW-1185">Reference proteome</keyword>
<feature type="region of interest" description="Disordered" evidence="1">
    <location>
        <begin position="83"/>
        <end position="109"/>
    </location>
</feature>
<reference evidence="3 4" key="2">
    <citation type="submission" date="2018-08" db="EMBL/GenBank/DDBJ databases">
        <authorList>
            <person name="Laetsch R D."/>
            <person name="Stevens L."/>
            <person name="Kumar S."/>
            <person name="Blaxter L. M."/>
        </authorList>
    </citation>
    <scope>NUCLEOTIDE SEQUENCE [LARGE SCALE GENOMIC DNA]</scope>
</reference>
<name>A0A182EQL7_ONCOC</name>
<dbReference type="OrthoDB" id="5865561at2759"/>